<evidence type="ECO:0000256" key="7">
    <source>
        <dbReference type="ARBA" id="ARBA00022723"/>
    </source>
</evidence>
<dbReference type="PANTHER" id="PTHR30529:SF1">
    <property type="entry name" value="CYTOCHROME B561 HOMOLOG 2"/>
    <property type="match status" value="1"/>
</dbReference>
<protein>
    <submittedName>
        <fullName evidence="15">Cytochrome b561</fullName>
    </submittedName>
</protein>
<feature type="transmembrane region" description="Helical" evidence="13">
    <location>
        <begin position="101"/>
        <end position="120"/>
    </location>
</feature>
<proteinExistence type="inferred from homology"/>
<dbReference type="InterPro" id="IPR052168">
    <property type="entry name" value="Cytochrome_b561_oxidase"/>
</dbReference>
<keyword evidence="3" id="KW-0813">Transport</keyword>
<accession>A0A1X7PHP7</accession>
<evidence type="ECO:0000256" key="3">
    <source>
        <dbReference type="ARBA" id="ARBA00022448"/>
    </source>
</evidence>
<feature type="transmembrane region" description="Helical" evidence="13">
    <location>
        <begin position="126"/>
        <end position="149"/>
    </location>
</feature>
<keyword evidence="16" id="KW-1185">Reference proteome</keyword>
<evidence type="ECO:0000259" key="14">
    <source>
        <dbReference type="Pfam" id="PF01292"/>
    </source>
</evidence>
<evidence type="ECO:0000256" key="6">
    <source>
        <dbReference type="ARBA" id="ARBA00022692"/>
    </source>
</evidence>
<keyword evidence="11 13" id="KW-0472">Membrane</keyword>
<keyword evidence="4" id="KW-1003">Cell membrane</keyword>
<comment type="cofactor">
    <cofactor evidence="1">
        <name>heme b</name>
        <dbReference type="ChEBI" id="CHEBI:60344"/>
    </cofactor>
</comment>
<dbReference type="SUPFAM" id="SSF81342">
    <property type="entry name" value="Transmembrane di-heme cytochromes"/>
    <property type="match status" value="1"/>
</dbReference>
<evidence type="ECO:0000313" key="16">
    <source>
        <dbReference type="Proteomes" id="UP000193083"/>
    </source>
</evidence>
<keyword evidence="9 13" id="KW-1133">Transmembrane helix</keyword>
<dbReference type="PANTHER" id="PTHR30529">
    <property type="entry name" value="CYTOCHROME B561"/>
    <property type="match status" value="1"/>
</dbReference>
<sequence length="167" mass="17934">MATQAPKGYSRLQIALHWIIALLIAVQILYHDPMEEAWDAVRDGLAVPAEVTFGVTVHVVVGVSVLLLALLRLGVRFTRGAPALPAEEPAPLRLAANATHVVLYILMIAIPLGGLAAWVGGVKPAAGIHGLAANVLFWLVVLHILGALYQRFVLKSDVMTRMVTPQK</sequence>
<keyword evidence="7" id="KW-0479">Metal-binding</keyword>
<comment type="subcellular location">
    <subcellularLocation>
        <location evidence="2">Cell membrane</location>
        <topology evidence="2">Multi-pass membrane protein</topology>
    </subcellularLocation>
</comment>
<keyword evidence="5" id="KW-0349">Heme</keyword>
<feature type="transmembrane region" description="Helical" evidence="13">
    <location>
        <begin position="51"/>
        <end position="71"/>
    </location>
</feature>
<evidence type="ECO:0000256" key="1">
    <source>
        <dbReference type="ARBA" id="ARBA00001970"/>
    </source>
</evidence>
<evidence type="ECO:0000256" key="12">
    <source>
        <dbReference type="ARBA" id="ARBA00037975"/>
    </source>
</evidence>
<evidence type="ECO:0000256" key="9">
    <source>
        <dbReference type="ARBA" id="ARBA00022989"/>
    </source>
</evidence>
<dbReference type="AlphaFoldDB" id="A0A1X7PHP7"/>
<evidence type="ECO:0000256" key="13">
    <source>
        <dbReference type="SAM" id="Phobius"/>
    </source>
</evidence>
<evidence type="ECO:0000256" key="11">
    <source>
        <dbReference type="ARBA" id="ARBA00023136"/>
    </source>
</evidence>
<feature type="domain" description="Cytochrome b561 bacterial/Ni-hydrogenase" evidence="14">
    <location>
        <begin position="9"/>
        <end position="164"/>
    </location>
</feature>
<dbReference type="Pfam" id="PF01292">
    <property type="entry name" value="Ni_hydr_CYTB"/>
    <property type="match status" value="1"/>
</dbReference>
<keyword evidence="6 13" id="KW-0812">Transmembrane</keyword>
<dbReference type="RefSeq" id="WP_085465805.1">
    <property type="nucleotide sequence ID" value="NZ_FXBL01000004.1"/>
</dbReference>
<dbReference type="GO" id="GO:0020037">
    <property type="term" value="F:heme binding"/>
    <property type="evidence" value="ECO:0007669"/>
    <property type="project" value="TreeGrafter"/>
</dbReference>
<evidence type="ECO:0000256" key="2">
    <source>
        <dbReference type="ARBA" id="ARBA00004651"/>
    </source>
</evidence>
<dbReference type="OrthoDB" id="1247465at2"/>
<keyword evidence="10" id="KW-0408">Iron</keyword>
<evidence type="ECO:0000256" key="4">
    <source>
        <dbReference type="ARBA" id="ARBA00022475"/>
    </source>
</evidence>
<evidence type="ECO:0000256" key="10">
    <source>
        <dbReference type="ARBA" id="ARBA00023004"/>
    </source>
</evidence>
<keyword evidence="8" id="KW-0249">Electron transport</keyword>
<feature type="transmembrane region" description="Helical" evidence="13">
    <location>
        <begin position="12"/>
        <end position="31"/>
    </location>
</feature>
<organism evidence="15 16">
    <name type="scientific">Mesorhizobium australicum</name>
    <dbReference type="NCBI Taxonomy" id="536018"/>
    <lineage>
        <taxon>Bacteria</taxon>
        <taxon>Pseudomonadati</taxon>
        <taxon>Pseudomonadota</taxon>
        <taxon>Alphaproteobacteria</taxon>
        <taxon>Hyphomicrobiales</taxon>
        <taxon>Phyllobacteriaceae</taxon>
        <taxon>Mesorhizobium</taxon>
    </lineage>
</organism>
<gene>
    <name evidence="15" type="ORF">SAMN02982922_4075</name>
</gene>
<dbReference type="GO" id="GO:0005886">
    <property type="term" value="C:plasma membrane"/>
    <property type="evidence" value="ECO:0007669"/>
    <property type="project" value="UniProtKB-SubCell"/>
</dbReference>
<dbReference type="GO" id="GO:0046872">
    <property type="term" value="F:metal ion binding"/>
    <property type="evidence" value="ECO:0007669"/>
    <property type="project" value="UniProtKB-KW"/>
</dbReference>
<dbReference type="InterPro" id="IPR016174">
    <property type="entry name" value="Di-haem_cyt_TM"/>
</dbReference>
<name>A0A1X7PHP7_9HYPH</name>
<evidence type="ECO:0000313" key="15">
    <source>
        <dbReference type="EMBL" id="SMH50117.1"/>
    </source>
</evidence>
<dbReference type="GO" id="GO:0009055">
    <property type="term" value="F:electron transfer activity"/>
    <property type="evidence" value="ECO:0007669"/>
    <property type="project" value="InterPro"/>
</dbReference>
<dbReference type="EMBL" id="FXBL01000004">
    <property type="protein sequence ID" value="SMH50117.1"/>
    <property type="molecule type" value="Genomic_DNA"/>
</dbReference>
<evidence type="ECO:0000256" key="8">
    <source>
        <dbReference type="ARBA" id="ARBA00022982"/>
    </source>
</evidence>
<dbReference type="GO" id="GO:0022904">
    <property type="term" value="P:respiratory electron transport chain"/>
    <property type="evidence" value="ECO:0007669"/>
    <property type="project" value="InterPro"/>
</dbReference>
<dbReference type="InterPro" id="IPR011577">
    <property type="entry name" value="Cyt_b561_bac/Ni-Hgenase"/>
</dbReference>
<comment type="similarity">
    <text evidence="12">Belongs to the cytochrome b561 family.</text>
</comment>
<dbReference type="Proteomes" id="UP000193083">
    <property type="component" value="Unassembled WGS sequence"/>
</dbReference>
<reference evidence="15 16" key="1">
    <citation type="submission" date="2017-04" db="EMBL/GenBank/DDBJ databases">
        <authorList>
            <person name="Afonso C.L."/>
            <person name="Miller P.J."/>
            <person name="Scott M.A."/>
            <person name="Spackman E."/>
            <person name="Goraichik I."/>
            <person name="Dimitrov K.M."/>
            <person name="Suarez D.L."/>
            <person name="Swayne D.E."/>
        </authorList>
    </citation>
    <scope>NUCLEOTIDE SEQUENCE [LARGE SCALE GENOMIC DNA]</scope>
    <source>
        <strain evidence="15 16">B5P</strain>
    </source>
</reference>
<evidence type="ECO:0000256" key="5">
    <source>
        <dbReference type="ARBA" id="ARBA00022617"/>
    </source>
</evidence>